<organism evidence="1 2">
    <name type="scientific">Polycladospora coralii</name>
    <dbReference type="NCBI Taxonomy" id="2771432"/>
    <lineage>
        <taxon>Bacteria</taxon>
        <taxon>Bacillati</taxon>
        <taxon>Bacillota</taxon>
        <taxon>Bacilli</taxon>
        <taxon>Bacillales</taxon>
        <taxon>Thermoactinomycetaceae</taxon>
        <taxon>Polycladospora</taxon>
    </lineage>
</organism>
<proteinExistence type="predicted"/>
<sequence>MTSIICKTSIYQDLPAKAIVVSRPLMDKWGCSNGQSITIEIGNKAIITRIVRARSQDHQIFVSPTMAKQLCLPYPGFIRATFNHKSIRLGPVIGILTTGYTGNNATPFGARSALFRSFINASKDERPYIYVFTPEMVDWNNKSIHGWYYLPDKNQQMRWIRFTSPLPDVVYERVPNRKAESLNHVQNCLQKLRNYTHCKVFNQGFFNKWSIHEWLNDHEVVGDYMPETHISPDVDTLQRMLEDYRMVYLKPSGGSLGLGIFRITKHPKGGYYCRFHQDNQNVLHRFHSLKNLVNYYFGKEKSTRLQRYLVQQGIRLIKHENRPVDFRVHMHKNKLGSWQVIAIGSKAAGIGSVTTHVRTGGSIIPTDQLLDEVFKHNAETIKKSITETAIHIAEALEERVEGPLGELGMDIGVDQLGYVWLFEINSKPGRHIFLHPSLRDAGRQSAKCITDYSLKLSNFI</sequence>
<reference evidence="1" key="1">
    <citation type="submission" date="2020-09" db="EMBL/GenBank/DDBJ databases">
        <title>A novel bacterium of genus Hazenella, isolated from South China Sea.</title>
        <authorList>
            <person name="Huang H."/>
            <person name="Mo K."/>
            <person name="Hu Y."/>
        </authorList>
    </citation>
    <scope>NUCLEOTIDE SEQUENCE</scope>
    <source>
        <strain evidence="1">IB182357</strain>
    </source>
</reference>
<dbReference type="Pfam" id="PF14398">
    <property type="entry name" value="ATPgrasp_YheCD"/>
    <property type="match status" value="1"/>
</dbReference>
<dbReference type="Gene3D" id="3.30.470.20">
    <property type="entry name" value="ATP-grasp fold, B domain"/>
    <property type="match status" value="1"/>
</dbReference>
<dbReference type="SUPFAM" id="SSF56059">
    <property type="entry name" value="Glutathione synthetase ATP-binding domain-like"/>
    <property type="match status" value="1"/>
</dbReference>
<name>A0A926RUW5_9BACL</name>
<dbReference type="AlphaFoldDB" id="A0A926RUW5"/>
<dbReference type="Proteomes" id="UP000661691">
    <property type="component" value="Unassembled WGS sequence"/>
</dbReference>
<keyword evidence="2" id="KW-1185">Reference proteome</keyword>
<evidence type="ECO:0000313" key="1">
    <source>
        <dbReference type="EMBL" id="MBD1373097.1"/>
    </source>
</evidence>
<dbReference type="InterPro" id="IPR026838">
    <property type="entry name" value="YheC/D"/>
</dbReference>
<dbReference type="RefSeq" id="WP_191138748.1">
    <property type="nucleotide sequence ID" value="NZ_JACXAG020000001.1"/>
</dbReference>
<evidence type="ECO:0000313" key="2">
    <source>
        <dbReference type="Proteomes" id="UP000661691"/>
    </source>
</evidence>
<dbReference type="EMBL" id="JACXAH010000017">
    <property type="protein sequence ID" value="MBD1373097.1"/>
    <property type="molecule type" value="Genomic_DNA"/>
</dbReference>
<protein>
    <submittedName>
        <fullName evidence="1">YheC/YheD family protein</fullName>
    </submittedName>
</protein>
<accession>A0A926RUW5</accession>
<comment type="caution">
    <text evidence="1">The sequence shown here is derived from an EMBL/GenBank/DDBJ whole genome shotgun (WGS) entry which is preliminary data.</text>
</comment>
<gene>
    <name evidence="1" type="ORF">IC620_12105</name>
</gene>